<feature type="compositionally biased region" description="Acidic residues" evidence="1">
    <location>
        <begin position="144"/>
        <end position="155"/>
    </location>
</feature>
<organism evidence="2">
    <name type="scientific">Nymphaea colorata</name>
    <name type="common">pocket water lily</name>
    <dbReference type="NCBI Taxonomy" id="210225"/>
    <lineage>
        <taxon>Eukaryota</taxon>
        <taxon>Viridiplantae</taxon>
        <taxon>Streptophyta</taxon>
        <taxon>Embryophyta</taxon>
        <taxon>Tracheophyta</taxon>
        <taxon>Spermatophyta</taxon>
        <taxon>Magnoliopsida</taxon>
        <taxon>Nymphaeales</taxon>
        <taxon>Nymphaeaceae</taxon>
        <taxon>Nymphaea</taxon>
    </lineage>
</organism>
<accession>A0A5K0XT84</accession>
<sequence>MRYGGGRPGAPAVGGTKNERVVGKVAAGGEVGDGVARGAAAGVVVAAGSGRGVAGAGAAQRAGRSAGGRATGNWAERGGLIVFGAVDPEEAGAEVDDELVRAERGLVLQRNDILLGGGVLGHRKDESRQRRGRRCGAAWKAAMEEEEEEEAEVEGETPGKSHGSRVRKCFGFKRFDYRRSGSEWRKSESNAATGHEEGPSRVHHPSICSDADIVKKDENPQLTIQFSYIYIYIYFSLDVDN</sequence>
<protein>
    <submittedName>
        <fullName evidence="2">Uncharacterized protein</fullName>
    </submittedName>
</protein>
<gene>
    <name evidence="2" type="ORF">NYM_LOCUS5779</name>
</gene>
<feature type="region of interest" description="Disordered" evidence="1">
    <location>
        <begin position="184"/>
        <end position="206"/>
    </location>
</feature>
<proteinExistence type="predicted"/>
<evidence type="ECO:0000256" key="1">
    <source>
        <dbReference type="SAM" id="MobiDB-lite"/>
    </source>
</evidence>
<reference evidence="2" key="1">
    <citation type="submission" date="2019-09" db="EMBL/GenBank/DDBJ databases">
        <authorList>
            <person name="Zhang L."/>
        </authorList>
    </citation>
    <scope>NUCLEOTIDE SEQUENCE</scope>
</reference>
<name>A0A5K0XT84_9MAGN</name>
<dbReference type="Gramene" id="NC11G0015720.1">
    <property type="protein sequence ID" value="NC11G0015720.1:cds"/>
    <property type="gene ID" value="NC11G0015720"/>
</dbReference>
<evidence type="ECO:0000313" key="2">
    <source>
        <dbReference type="EMBL" id="VVV67923.1"/>
    </source>
</evidence>
<dbReference type="EMBL" id="LR721776">
    <property type="protein sequence ID" value="VVV67923.1"/>
    <property type="molecule type" value="Genomic_DNA"/>
</dbReference>
<dbReference type="AlphaFoldDB" id="A0A5K0XT84"/>
<feature type="region of interest" description="Disordered" evidence="1">
    <location>
        <begin position="144"/>
        <end position="164"/>
    </location>
</feature>
<feature type="compositionally biased region" description="Basic and acidic residues" evidence="1">
    <location>
        <begin position="184"/>
        <end position="200"/>
    </location>
</feature>